<dbReference type="InterPro" id="IPR003323">
    <property type="entry name" value="OTU_dom"/>
</dbReference>
<gene>
    <name evidence="3" type="ORF">BgAZ_103860</name>
</gene>
<evidence type="ECO:0000313" key="3">
    <source>
        <dbReference type="EMBL" id="KAK1444480.1"/>
    </source>
</evidence>
<feature type="signal peptide" evidence="1">
    <location>
        <begin position="1"/>
        <end position="19"/>
    </location>
</feature>
<evidence type="ECO:0000313" key="4">
    <source>
        <dbReference type="Proteomes" id="UP001230268"/>
    </source>
</evidence>
<accession>A0AAD8PFH4</accession>
<proteinExistence type="predicted"/>
<feature type="domain" description="OTU" evidence="2">
    <location>
        <begin position="75"/>
        <end position="277"/>
    </location>
</feature>
<comment type="caution">
    <text evidence="3">The sequence shown here is derived from an EMBL/GenBank/DDBJ whole genome shotgun (WGS) entry which is preliminary data.</text>
</comment>
<sequence>MLGLVFCATVLSIVGSQRATRGGIGAIFSTDALSKIAQHYNEETETRRSVCYRWESWRPVSRKWDSYLNGFRLVLCRRNFGGDGNCLFRSIAGVLRTHGIKRRVTGITATHLHPALSKSLNEYDFSGRYYSIQDLRAISAMYFIGVDPYNADAVRMWDYDSFYSKMEVAVHLDGAQGYRDVRWKPKKVMQDLKGGRDRVEVAKEVFDKLTRVKKPQSWGQYEDMVAISAVLSIDFYLLGDYDTTVQLVKGPHPIDGPYPCMILYYSEMTHFDAAGLVFLGYMQERPVITSMFRSNSLPDAFSLLLPNQ</sequence>
<reference evidence="3" key="1">
    <citation type="submission" date="2023-08" db="EMBL/GenBank/DDBJ databases">
        <title>Draft sequence of the Babesia gibsoni genome.</title>
        <authorList>
            <person name="Yamagishi J.Y."/>
            <person name="Xuan X.X."/>
        </authorList>
    </citation>
    <scope>NUCLEOTIDE SEQUENCE</scope>
    <source>
        <strain evidence="3">Azabu</strain>
    </source>
</reference>
<dbReference type="Proteomes" id="UP001230268">
    <property type="component" value="Unassembled WGS sequence"/>
</dbReference>
<feature type="chain" id="PRO_5042101046" description="OTU domain-containing protein" evidence="1">
    <location>
        <begin position="20"/>
        <end position="308"/>
    </location>
</feature>
<dbReference type="PROSITE" id="PS50802">
    <property type="entry name" value="OTU"/>
    <property type="match status" value="1"/>
</dbReference>
<evidence type="ECO:0000259" key="2">
    <source>
        <dbReference type="PROSITE" id="PS50802"/>
    </source>
</evidence>
<keyword evidence="1" id="KW-0732">Signal</keyword>
<organism evidence="3 4">
    <name type="scientific">Babesia gibsoni</name>
    <dbReference type="NCBI Taxonomy" id="33632"/>
    <lineage>
        <taxon>Eukaryota</taxon>
        <taxon>Sar</taxon>
        <taxon>Alveolata</taxon>
        <taxon>Apicomplexa</taxon>
        <taxon>Aconoidasida</taxon>
        <taxon>Piroplasmida</taxon>
        <taxon>Babesiidae</taxon>
        <taxon>Babesia</taxon>
    </lineage>
</organism>
<keyword evidence="4" id="KW-1185">Reference proteome</keyword>
<evidence type="ECO:0000256" key="1">
    <source>
        <dbReference type="SAM" id="SignalP"/>
    </source>
</evidence>
<protein>
    <recommendedName>
        <fullName evidence="2">OTU domain-containing protein</fullName>
    </recommendedName>
</protein>
<dbReference type="Gene3D" id="3.90.70.80">
    <property type="match status" value="1"/>
</dbReference>
<name>A0AAD8PFH4_BABGI</name>
<dbReference type="AlphaFoldDB" id="A0AAD8PFH4"/>
<dbReference type="EMBL" id="JAVEPI010000001">
    <property type="protein sequence ID" value="KAK1444480.1"/>
    <property type="molecule type" value="Genomic_DNA"/>
</dbReference>